<feature type="compositionally biased region" description="Acidic residues" evidence="1">
    <location>
        <begin position="377"/>
        <end position="407"/>
    </location>
</feature>
<proteinExistence type="predicted"/>
<name>A0A4Y9YIT9_9AGAM</name>
<accession>A0A4Y9YIT9</accession>
<dbReference type="AlphaFoldDB" id="A0A4Y9YIT9"/>
<reference evidence="2 3" key="1">
    <citation type="submission" date="2019-02" db="EMBL/GenBank/DDBJ databases">
        <title>Genome sequencing of the rare red list fungi Dentipellis fragilis.</title>
        <authorList>
            <person name="Buettner E."/>
            <person name="Kellner H."/>
        </authorList>
    </citation>
    <scope>NUCLEOTIDE SEQUENCE [LARGE SCALE GENOMIC DNA]</scope>
    <source>
        <strain evidence="2 3">DSM 105465</strain>
    </source>
</reference>
<evidence type="ECO:0008006" key="4">
    <source>
        <dbReference type="Google" id="ProtNLM"/>
    </source>
</evidence>
<sequence>MLHTRGKHSQYDEGALGNRERFVDVWDVAVVELKAPAGTAKARDTSMISQELASSWNLLKPLERSPMCYQAFTNMDNFDNVERYKPFYPSEIPTSQICQSFLIRISASEYTHHLKLESLPPSWPSLVFQNLTNLNIQSGTYPPAASAKNSGLWPFLVALLKMPTLEFLTIYRALPSLPLSAVSKAPRVPTVRLPRLRYFKLNGGVAECAVALAHLDVPSTAETRVTCMIDSAEGQGIALILPWLTARANTAFSGRVLSMEDCQFGFTAICRVLPLETTEMLAIRSEFAIRTGADYVDLFSRCAKVRRGALFPSLDLLRFEGVEFDKRDGPLDDRLFHRQGVASLRRVELMDCEADPKSVREVRKVPAWDWNGMDAIPSDEEDFEEEEFEKEDSEEEFEEEESEEEGS</sequence>
<evidence type="ECO:0000256" key="1">
    <source>
        <dbReference type="SAM" id="MobiDB-lite"/>
    </source>
</evidence>
<protein>
    <recommendedName>
        <fullName evidence="4">F-box domain-containing protein</fullName>
    </recommendedName>
</protein>
<dbReference type="EMBL" id="SEOQ01000506">
    <property type="protein sequence ID" value="TFY61517.1"/>
    <property type="molecule type" value="Genomic_DNA"/>
</dbReference>
<gene>
    <name evidence="2" type="ORF">EVG20_g7021</name>
</gene>
<dbReference type="Proteomes" id="UP000298327">
    <property type="component" value="Unassembled WGS sequence"/>
</dbReference>
<evidence type="ECO:0000313" key="3">
    <source>
        <dbReference type="Proteomes" id="UP000298327"/>
    </source>
</evidence>
<organism evidence="2 3">
    <name type="scientific">Dentipellis fragilis</name>
    <dbReference type="NCBI Taxonomy" id="205917"/>
    <lineage>
        <taxon>Eukaryota</taxon>
        <taxon>Fungi</taxon>
        <taxon>Dikarya</taxon>
        <taxon>Basidiomycota</taxon>
        <taxon>Agaricomycotina</taxon>
        <taxon>Agaricomycetes</taxon>
        <taxon>Russulales</taxon>
        <taxon>Hericiaceae</taxon>
        <taxon>Dentipellis</taxon>
    </lineage>
</organism>
<comment type="caution">
    <text evidence="2">The sequence shown here is derived from an EMBL/GenBank/DDBJ whole genome shotgun (WGS) entry which is preliminary data.</text>
</comment>
<feature type="region of interest" description="Disordered" evidence="1">
    <location>
        <begin position="371"/>
        <end position="407"/>
    </location>
</feature>
<evidence type="ECO:0000313" key="2">
    <source>
        <dbReference type="EMBL" id="TFY61517.1"/>
    </source>
</evidence>
<keyword evidence="3" id="KW-1185">Reference proteome</keyword>